<dbReference type="GO" id="GO:0043565">
    <property type="term" value="F:sequence-specific DNA binding"/>
    <property type="evidence" value="ECO:0007669"/>
    <property type="project" value="InterPro"/>
</dbReference>
<gene>
    <name evidence="8" type="ORF">B0T14DRAFT_560177</name>
</gene>
<dbReference type="PANTHER" id="PTHR47172">
    <property type="entry name" value="OS01G0976800 PROTEIN"/>
    <property type="match status" value="1"/>
</dbReference>
<keyword evidence="3" id="KW-0862">Zinc</keyword>
<dbReference type="SMART" id="SM00401">
    <property type="entry name" value="ZnF_GATA"/>
    <property type="match status" value="1"/>
</dbReference>
<sequence length="164" mass="18563">MQIQNSAQELMRFNSTYQKYRELTGNRIELPPLPREIDMLSMTQLSWGILHAVSDINNHNQRLLASQHGLAWRRRHLGQQPRYGMTNNRVRKEPRTRRVLEKANNALNGCVECGADESPRWRRGPAGALTLCNVCGLLFTKRARAQVQAQGEGGGESVKSQAVE</sequence>
<evidence type="ECO:0000256" key="3">
    <source>
        <dbReference type="ARBA" id="ARBA00022833"/>
    </source>
</evidence>
<comment type="caution">
    <text evidence="8">The sequence shown here is derived from an EMBL/GenBank/DDBJ whole genome shotgun (WGS) entry which is preliminary data.</text>
</comment>
<evidence type="ECO:0000256" key="6">
    <source>
        <dbReference type="PROSITE-ProRule" id="PRU00094"/>
    </source>
</evidence>
<evidence type="ECO:0000259" key="7">
    <source>
        <dbReference type="PROSITE" id="PS50114"/>
    </source>
</evidence>
<proteinExistence type="predicted"/>
<dbReference type="AlphaFoldDB" id="A0AA39XEI7"/>
<evidence type="ECO:0000313" key="9">
    <source>
        <dbReference type="Proteomes" id="UP001175000"/>
    </source>
</evidence>
<dbReference type="Pfam" id="PF00320">
    <property type="entry name" value="GATA"/>
    <property type="match status" value="1"/>
</dbReference>
<dbReference type="InterPro" id="IPR013088">
    <property type="entry name" value="Znf_NHR/GATA"/>
</dbReference>
<evidence type="ECO:0000256" key="5">
    <source>
        <dbReference type="ARBA" id="ARBA00023163"/>
    </source>
</evidence>
<organism evidence="8 9">
    <name type="scientific">Immersiella caudata</name>
    <dbReference type="NCBI Taxonomy" id="314043"/>
    <lineage>
        <taxon>Eukaryota</taxon>
        <taxon>Fungi</taxon>
        <taxon>Dikarya</taxon>
        <taxon>Ascomycota</taxon>
        <taxon>Pezizomycotina</taxon>
        <taxon>Sordariomycetes</taxon>
        <taxon>Sordariomycetidae</taxon>
        <taxon>Sordariales</taxon>
        <taxon>Lasiosphaeriaceae</taxon>
        <taxon>Immersiella</taxon>
    </lineage>
</organism>
<dbReference type="CDD" id="cd00202">
    <property type="entry name" value="ZnF_GATA"/>
    <property type="match status" value="1"/>
</dbReference>
<dbReference type="GO" id="GO:0006355">
    <property type="term" value="P:regulation of DNA-templated transcription"/>
    <property type="evidence" value="ECO:0007669"/>
    <property type="project" value="InterPro"/>
</dbReference>
<keyword evidence="4" id="KW-0805">Transcription regulation</keyword>
<accession>A0AA39XEI7</accession>
<keyword evidence="9" id="KW-1185">Reference proteome</keyword>
<dbReference type="Gene3D" id="3.30.50.10">
    <property type="entry name" value="Erythroid Transcription Factor GATA-1, subunit A"/>
    <property type="match status" value="1"/>
</dbReference>
<dbReference type="GO" id="GO:0008270">
    <property type="term" value="F:zinc ion binding"/>
    <property type="evidence" value="ECO:0007669"/>
    <property type="project" value="UniProtKB-KW"/>
</dbReference>
<dbReference type="PROSITE" id="PS50114">
    <property type="entry name" value="GATA_ZN_FINGER_2"/>
    <property type="match status" value="1"/>
</dbReference>
<dbReference type="Proteomes" id="UP001175000">
    <property type="component" value="Unassembled WGS sequence"/>
</dbReference>
<keyword evidence="5" id="KW-0804">Transcription</keyword>
<protein>
    <recommendedName>
        <fullName evidence="7">GATA-type domain-containing protein</fullName>
    </recommendedName>
</protein>
<keyword evidence="1" id="KW-0479">Metal-binding</keyword>
<evidence type="ECO:0000313" key="8">
    <source>
        <dbReference type="EMBL" id="KAK0632489.1"/>
    </source>
</evidence>
<dbReference type="SUPFAM" id="SSF57716">
    <property type="entry name" value="Glucocorticoid receptor-like (DNA-binding domain)"/>
    <property type="match status" value="1"/>
</dbReference>
<keyword evidence="2 6" id="KW-0863">Zinc-finger</keyword>
<evidence type="ECO:0000256" key="2">
    <source>
        <dbReference type="ARBA" id="ARBA00022771"/>
    </source>
</evidence>
<evidence type="ECO:0000256" key="1">
    <source>
        <dbReference type="ARBA" id="ARBA00022723"/>
    </source>
</evidence>
<reference evidence="8" key="1">
    <citation type="submission" date="2023-06" db="EMBL/GenBank/DDBJ databases">
        <title>Genome-scale phylogeny and comparative genomics of the fungal order Sordariales.</title>
        <authorList>
            <consortium name="Lawrence Berkeley National Laboratory"/>
            <person name="Hensen N."/>
            <person name="Bonometti L."/>
            <person name="Westerberg I."/>
            <person name="Brannstrom I.O."/>
            <person name="Guillou S."/>
            <person name="Cros-Aarteil S."/>
            <person name="Calhoun S."/>
            <person name="Haridas S."/>
            <person name="Kuo A."/>
            <person name="Mondo S."/>
            <person name="Pangilinan J."/>
            <person name="Riley R."/>
            <person name="Labutti K."/>
            <person name="Andreopoulos B."/>
            <person name="Lipzen A."/>
            <person name="Chen C."/>
            <person name="Yanf M."/>
            <person name="Daum C."/>
            <person name="Ng V."/>
            <person name="Clum A."/>
            <person name="Steindorff A."/>
            <person name="Ohm R."/>
            <person name="Martin F."/>
            <person name="Silar P."/>
            <person name="Natvig D."/>
            <person name="Lalanne C."/>
            <person name="Gautier V."/>
            <person name="Ament-Velasquez S.L."/>
            <person name="Kruys A."/>
            <person name="Hutchinson M.I."/>
            <person name="Powell A.J."/>
            <person name="Barry K."/>
            <person name="Miller A.N."/>
            <person name="Grigoriev I.V."/>
            <person name="Debuchy R."/>
            <person name="Gladieux P."/>
            <person name="Thoren M.H."/>
            <person name="Johannesson H."/>
        </authorList>
    </citation>
    <scope>NUCLEOTIDE SEQUENCE</scope>
    <source>
        <strain evidence="8">CBS 606.72</strain>
    </source>
</reference>
<feature type="domain" description="GATA-type" evidence="7">
    <location>
        <begin position="104"/>
        <end position="139"/>
    </location>
</feature>
<dbReference type="EMBL" id="JAULSU010000001">
    <property type="protein sequence ID" value="KAK0632489.1"/>
    <property type="molecule type" value="Genomic_DNA"/>
</dbReference>
<dbReference type="InterPro" id="IPR000679">
    <property type="entry name" value="Znf_GATA"/>
</dbReference>
<evidence type="ECO:0000256" key="4">
    <source>
        <dbReference type="ARBA" id="ARBA00023015"/>
    </source>
</evidence>
<name>A0AA39XEI7_9PEZI</name>
<dbReference type="PANTHER" id="PTHR47172:SF24">
    <property type="entry name" value="GATA ZINC FINGER DOMAIN-CONTAINING PROTEIN 14-RELATED"/>
    <property type="match status" value="1"/>
</dbReference>